<dbReference type="PANTHER" id="PTHR32468:SF18">
    <property type="entry name" value="CATION_H(+) ANTIPORTER 1"/>
    <property type="match status" value="1"/>
</dbReference>
<comment type="caution">
    <text evidence="6">The sequence shown here is derived from an EMBL/GenBank/DDBJ whole genome shotgun (WGS) entry which is preliminary data.</text>
</comment>
<sequence length="119" mass="12972">MAISTAGAENEIDNAFVDTFYNRYVAQGQASLVEKHVSNGAETVASIREILEEMYSLVIVGKGGRRNCPLTTGLSDWEECPELGSVGDLLASPEMNFNGSLLVIQRHRHSEADEDFIAP</sequence>
<proteinExistence type="predicted"/>
<dbReference type="Proteomes" id="UP001165190">
    <property type="component" value="Unassembled WGS sequence"/>
</dbReference>
<dbReference type="AlphaFoldDB" id="A0A9W7GY60"/>
<keyword evidence="4" id="KW-0406">Ion transport</keyword>
<keyword evidence="7" id="KW-1185">Reference proteome</keyword>
<dbReference type="InterPro" id="IPR050794">
    <property type="entry name" value="CPA2_transporter"/>
</dbReference>
<dbReference type="GO" id="GO:0006885">
    <property type="term" value="P:regulation of pH"/>
    <property type="evidence" value="ECO:0007669"/>
    <property type="project" value="TreeGrafter"/>
</dbReference>
<dbReference type="EMBL" id="BSYR01000004">
    <property type="protein sequence ID" value="GMI66991.1"/>
    <property type="molecule type" value="Genomic_DNA"/>
</dbReference>
<keyword evidence="1" id="KW-0813">Transport</keyword>
<dbReference type="Pfam" id="PF23259">
    <property type="entry name" value="CHX17_C"/>
    <property type="match status" value="1"/>
</dbReference>
<protein>
    <submittedName>
        <fullName evidence="6">CATION EXCHANGER 1</fullName>
    </submittedName>
</protein>
<accession>A0A9W7GY60</accession>
<gene>
    <name evidence="6" type="ORF">HRI_000368400</name>
</gene>
<keyword evidence="2" id="KW-0633">Potassium transport</keyword>
<dbReference type="InterPro" id="IPR057290">
    <property type="entry name" value="CHX17_C"/>
</dbReference>
<dbReference type="GO" id="GO:0012505">
    <property type="term" value="C:endomembrane system"/>
    <property type="evidence" value="ECO:0007669"/>
    <property type="project" value="TreeGrafter"/>
</dbReference>
<dbReference type="OrthoDB" id="671744at2759"/>
<evidence type="ECO:0000313" key="7">
    <source>
        <dbReference type="Proteomes" id="UP001165190"/>
    </source>
</evidence>
<organism evidence="6 7">
    <name type="scientific">Hibiscus trionum</name>
    <name type="common">Flower of an hour</name>
    <dbReference type="NCBI Taxonomy" id="183268"/>
    <lineage>
        <taxon>Eukaryota</taxon>
        <taxon>Viridiplantae</taxon>
        <taxon>Streptophyta</taxon>
        <taxon>Embryophyta</taxon>
        <taxon>Tracheophyta</taxon>
        <taxon>Spermatophyta</taxon>
        <taxon>Magnoliopsida</taxon>
        <taxon>eudicotyledons</taxon>
        <taxon>Gunneridae</taxon>
        <taxon>Pentapetalae</taxon>
        <taxon>rosids</taxon>
        <taxon>malvids</taxon>
        <taxon>Malvales</taxon>
        <taxon>Malvaceae</taxon>
        <taxon>Malvoideae</taxon>
        <taxon>Hibiscus</taxon>
    </lineage>
</organism>
<dbReference type="GO" id="GO:0006813">
    <property type="term" value="P:potassium ion transport"/>
    <property type="evidence" value="ECO:0007669"/>
    <property type="project" value="UniProtKB-KW"/>
</dbReference>
<evidence type="ECO:0000313" key="6">
    <source>
        <dbReference type="EMBL" id="GMI66991.1"/>
    </source>
</evidence>
<name>A0A9W7GY60_HIBTR</name>
<feature type="domain" description="Cation/H(+) antiporter C-terminal" evidence="5">
    <location>
        <begin position="29"/>
        <end position="107"/>
    </location>
</feature>
<evidence type="ECO:0000256" key="3">
    <source>
        <dbReference type="ARBA" id="ARBA00022958"/>
    </source>
</evidence>
<keyword evidence="3" id="KW-0630">Potassium</keyword>
<evidence type="ECO:0000256" key="4">
    <source>
        <dbReference type="ARBA" id="ARBA00023065"/>
    </source>
</evidence>
<dbReference type="PANTHER" id="PTHR32468">
    <property type="entry name" value="CATION/H + ANTIPORTER"/>
    <property type="match status" value="1"/>
</dbReference>
<reference evidence="6" key="1">
    <citation type="submission" date="2023-05" db="EMBL/GenBank/DDBJ databases">
        <title>Genome and transcriptome analyses reveal genes involved in the formation of fine ridges on petal epidermal cells in Hibiscus trionum.</title>
        <authorList>
            <person name="Koshimizu S."/>
            <person name="Masuda S."/>
            <person name="Ishii T."/>
            <person name="Shirasu K."/>
            <person name="Hoshino A."/>
            <person name="Arita M."/>
        </authorList>
    </citation>
    <scope>NUCLEOTIDE SEQUENCE</scope>
    <source>
        <strain evidence="6">Hamamatsu line</strain>
    </source>
</reference>
<evidence type="ECO:0000259" key="5">
    <source>
        <dbReference type="Pfam" id="PF23259"/>
    </source>
</evidence>
<dbReference type="GO" id="GO:0098662">
    <property type="term" value="P:inorganic cation transmembrane transport"/>
    <property type="evidence" value="ECO:0007669"/>
    <property type="project" value="TreeGrafter"/>
</dbReference>
<evidence type="ECO:0000256" key="2">
    <source>
        <dbReference type="ARBA" id="ARBA00022538"/>
    </source>
</evidence>
<evidence type="ECO:0000256" key="1">
    <source>
        <dbReference type="ARBA" id="ARBA00022448"/>
    </source>
</evidence>